<keyword evidence="16" id="KW-1185">Reference proteome</keyword>
<keyword evidence="5" id="KW-0969">Cilium</keyword>
<sequence>MAGKKKKKLANRLAKMSDDDRARYMQHRADAEEETRRRKEQLISTFLKIKLDKEDGFARLNSAKLNQNWHQTLRKQKCRSMKDEVQKMKEVFERVFELKNRTIENLVQELEAADEQYLNNFQSHLTHINNIIEFSNACVDELHESYEEDRRSLLKAAASERKDLQENSIDGLIFLKTILHQQEAIGKMQLKDNREYYLQRSEDVARKHREEFEAMRRSREAIIVDLWRNVSSFVRNYVEGTDSKRSHLAELRALDTESSLEIASNEESIRRKESEIEKLQLQAADLRIEREAELKRLKESVQKYNTIFLQAKIALQRDLDLDEKQLIFLTDKSNESIKFLQKLNEKGEKLVTIINVCRKLETDNEDVFRFIDFPSTASSISDLSSIVNSTPSTDSSNVETALAGFNKSESSNLRVISIKEEKPRCRRPDFQKIFRPKTGRNNFFPEIRKGVQTKNENSIPASRRSSIATDAEEFLGKFFPKLDDLQRIWLVYNRVYKNLLEMREERAAMSKENEAMKCKIREVLEAAAMDKNFGKTVTRRRFVHSAPICIK</sequence>
<keyword evidence="7" id="KW-0966">Cell projection</keyword>
<evidence type="ECO:0000256" key="12">
    <source>
        <dbReference type="ARBA" id="ARBA00045865"/>
    </source>
</evidence>
<accession>A0ABM1NDP1</accession>
<feature type="region of interest" description="Disordered" evidence="14">
    <location>
        <begin position="1"/>
        <end position="36"/>
    </location>
</feature>
<dbReference type="RefSeq" id="XP_017784941.1">
    <property type="nucleotide sequence ID" value="XM_017929452.1"/>
</dbReference>
<evidence type="ECO:0000256" key="9">
    <source>
        <dbReference type="ARBA" id="ARBA00038424"/>
    </source>
</evidence>
<organism evidence="16 17">
    <name type="scientific">Nicrophorus vespilloides</name>
    <name type="common">Boreal carrion beetle</name>
    <dbReference type="NCBI Taxonomy" id="110193"/>
    <lineage>
        <taxon>Eukaryota</taxon>
        <taxon>Metazoa</taxon>
        <taxon>Ecdysozoa</taxon>
        <taxon>Arthropoda</taxon>
        <taxon>Hexapoda</taxon>
        <taxon>Insecta</taxon>
        <taxon>Pterygota</taxon>
        <taxon>Neoptera</taxon>
        <taxon>Endopterygota</taxon>
        <taxon>Coleoptera</taxon>
        <taxon>Polyphaga</taxon>
        <taxon>Staphyliniformia</taxon>
        <taxon>Silphidae</taxon>
        <taxon>Nicrophorinae</taxon>
        <taxon>Nicrophorus</taxon>
    </lineage>
</organism>
<evidence type="ECO:0000256" key="6">
    <source>
        <dbReference type="ARBA" id="ARBA00023212"/>
    </source>
</evidence>
<comment type="subcellular location">
    <subcellularLocation>
        <location evidence="1">Cytoplasm</location>
        <location evidence="1">Cytoskeleton</location>
        <location evidence="1">Flagellum axoneme</location>
    </subcellularLocation>
    <subcellularLocation>
        <location evidence="8">Cytoplasm</location>
        <location evidence="8">Cytoskeleton</location>
        <location evidence="8">Flagellum basal body</location>
    </subcellularLocation>
</comment>
<evidence type="ECO:0000313" key="16">
    <source>
        <dbReference type="Proteomes" id="UP000695000"/>
    </source>
</evidence>
<gene>
    <name evidence="17" type="primary">LOC108568390</name>
</gene>
<reference evidence="17" key="1">
    <citation type="submission" date="2025-08" db="UniProtKB">
        <authorList>
            <consortium name="RefSeq"/>
        </authorList>
    </citation>
    <scope>IDENTIFICATION</scope>
    <source>
        <tissue evidence="17">Whole Larva</tissue>
    </source>
</reference>
<dbReference type="InterPro" id="IPR039750">
    <property type="entry name" value="DRC1/DRC2"/>
</dbReference>
<evidence type="ECO:0000259" key="15">
    <source>
        <dbReference type="Pfam" id="PF14772"/>
    </source>
</evidence>
<evidence type="ECO:0000256" key="5">
    <source>
        <dbReference type="ARBA" id="ARBA00023069"/>
    </source>
</evidence>
<proteinExistence type="inferred from homology"/>
<evidence type="ECO:0000256" key="14">
    <source>
        <dbReference type="SAM" id="MobiDB-lite"/>
    </source>
</evidence>
<dbReference type="PANTHER" id="PTHR21625">
    <property type="entry name" value="NYD-SP28 PROTEIN"/>
    <property type="match status" value="1"/>
</dbReference>
<dbReference type="Proteomes" id="UP000695000">
    <property type="component" value="Unplaced"/>
</dbReference>
<evidence type="ECO:0000256" key="7">
    <source>
        <dbReference type="ARBA" id="ARBA00023273"/>
    </source>
</evidence>
<evidence type="ECO:0000313" key="17">
    <source>
        <dbReference type="RefSeq" id="XP_017784941.1"/>
    </source>
</evidence>
<dbReference type="InterPro" id="IPR039505">
    <property type="entry name" value="DRC1/2_N"/>
</dbReference>
<dbReference type="GeneID" id="108568390"/>
<feature type="compositionally biased region" description="Basic residues" evidence="14">
    <location>
        <begin position="1"/>
        <end position="10"/>
    </location>
</feature>
<comment type="function">
    <text evidence="12">Component of the nexin-dynein regulatory complex (N-DRC), a key regulator of ciliary/flagellar motility which maintains the alignment and integrity of the distal axoneme and regulates microtubule sliding in motile axonemes. Plays a critical role in the assembly of N-DRC and also stabilizes the assembly of multiple inner dynein arms and radial spokes. Coassembles with DRC1 to form a central scaffold needed for assembly of the N-DRC and its attachment to the outer doublet microtubules.</text>
</comment>
<evidence type="ECO:0000256" key="13">
    <source>
        <dbReference type="SAM" id="Coils"/>
    </source>
</evidence>
<feature type="domain" description="Dynein regulatory complex protein 1/2 N-terminal" evidence="15">
    <location>
        <begin position="27"/>
        <end position="128"/>
    </location>
</feature>
<feature type="compositionally biased region" description="Basic and acidic residues" evidence="14">
    <location>
        <begin position="15"/>
        <end position="36"/>
    </location>
</feature>
<evidence type="ECO:0000256" key="4">
    <source>
        <dbReference type="ARBA" id="ARBA00023054"/>
    </source>
</evidence>
<keyword evidence="6" id="KW-0206">Cytoskeleton</keyword>
<keyword evidence="2" id="KW-0963">Cytoplasm</keyword>
<evidence type="ECO:0000256" key="3">
    <source>
        <dbReference type="ARBA" id="ARBA00022846"/>
    </source>
</evidence>
<keyword evidence="4 13" id="KW-0175">Coiled coil</keyword>
<evidence type="ECO:0000256" key="1">
    <source>
        <dbReference type="ARBA" id="ARBA00004611"/>
    </source>
</evidence>
<keyword evidence="3" id="KW-0282">Flagellum</keyword>
<evidence type="ECO:0000256" key="2">
    <source>
        <dbReference type="ARBA" id="ARBA00022490"/>
    </source>
</evidence>
<protein>
    <recommendedName>
        <fullName evidence="10">Dynein regulatory complex subunit 2</fullName>
    </recommendedName>
    <alternativeName>
        <fullName evidence="11">Coiled-coil domain-containing protein 65</fullName>
    </alternativeName>
</protein>
<comment type="similarity">
    <text evidence="9">Belongs to the DRC2 family.</text>
</comment>
<evidence type="ECO:0000256" key="10">
    <source>
        <dbReference type="ARBA" id="ARBA00040899"/>
    </source>
</evidence>
<evidence type="ECO:0000256" key="11">
    <source>
        <dbReference type="ARBA" id="ARBA00041517"/>
    </source>
</evidence>
<dbReference type="PANTHER" id="PTHR21625:SF0">
    <property type="entry name" value="DYNEIN REGULATORY COMPLEX SUBUNIT 2"/>
    <property type="match status" value="1"/>
</dbReference>
<name>A0ABM1NDP1_NICVS</name>
<feature type="coiled-coil region" evidence="13">
    <location>
        <begin position="262"/>
        <end position="296"/>
    </location>
</feature>
<dbReference type="Pfam" id="PF14772">
    <property type="entry name" value="NYD-SP28"/>
    <property type="match status" value="1"/>
</dbReference>
<evidence type="ECO:0000256" key="8">
    <source>
        <dbReference type="ARBA" id="ARBA00037841"/>
    </source>
</evidence>